<evidence type="ECO:0000313" key="3">
    <source>
        <dbReference type="Proteomes" id="UP000789342"/>
    </source>
</evidence>
<dbReference type="OrthoDB" id="2436895at2759"/>
<comment type="caution">
    <text evidence="2">The sequence shown here is derived from an EMBL/GenBank/DDBJ whole genome shotgun (WGS) entry which is preliminary data.</text>
</comment>
<protein>
    <submittedName>
        <fullName evidence="2">14256_t:CDS:1</fullName>
    </submittedName>
</protein>
<proteinExistence type="predicted"/>
<feature type="coiled-coil region" evidence="1">
    <location>
        <begin position="19"/>
        <end position="46"/>
    </location>
</feature>
<gene>
    <name evidence="2" type="ORF">AMORRO_LOCUS15183</name>
</gene>
<evidence type="ECO:0000256" key="1">
    <source>
        <dbReference type="SAM" id="Coils"/>
    </source>
</evidence>
<dbReference type="EMBL" id="CAJVPV010034152">
    <property type="protein sequence ID" value="CAG8748335.1"/>
    <property type="molecule type" value="Genomic_DNA"/>
</dbReference>
<evidence type="ECO:0000313" key="2">
    <source>
        <dbReference type="EMBL" id="CAG8748335.1"/>
    </source>
</evidence>
<accession>A0A9N9NP90</accession>
<organism evidence="2 3">
    <name type="scientific">Acaulospora morrowiae</name>
    <dbReference type="NCBI Taxonomy" id="94023"/>
    <lineage>
        <taxon>Eukaryota</taxon>
        <taxon>Fungi</taxon>
        <taxon>Fungi incertae sedis</taxon>
        <taxon>Mucoromycota</taxon>
        <taxon>Glomeromycotina</taxon>
        <taxon>Glomeromycetes</taxon>
        <taxon>Diversisporales</taxon>
        <taxon>Acaulosporaceae</taxon>
        <taxon>Acaulospora</taxon>
    </lineage>
</organism>
<dbReference type="Proteomes" id="UP000789342">
    <property type="component" value="Unassembled WGS sequence"/>
</dbReference>
<sequence>MTTTTLIRRREEEVQECVIKLQTKAKSEFEKQAREIEEEVEKMNEDQVEDYVHHKFQNLNAMFLENSRIVEELVLSKRPKKPVKRAGIISEEYQKMWDAYQEELKIYKNFVSWSMNLVNRLMTWLSELFNDVIAFVKNLWTWIKSKIHNISENVREFVEMVASKFNQLYNYLFEQ</sequence>
<dbReference type="AlphaFoldDB" id="A0A9N9NP90"/>
<keyword evidence="3" id="KW-1185">Reference proteome</keyword>
<name>A0A9N9NP90_9GLOM</name>
<reference evidence="2" key="1">
    <citation type="submission" date="2021-06" db="EMBL/GenBank/DDBJ databases">
        <authorList>
            <person name="Kallberg Y."/>
            <person name="Tangrot J."/>
            <person name="Rosling A."/>
        </authorList>
    </citation>
    <scope>NUCLEOTIDE SEQUENCE</scope>
    <source>
        <strain evidence="2">CL551</strain>
    </source>
</reference>
<keyword evidence="1" id="KW-0175">Coiled coil</keyword>